<name>K1SLB8_9ZZZZ</name>
<feature type="non-terminal residue" evidence="1">
    <location>
        <position position="1"/>
    </location>
</feature>
<accession>K1SLB8</accession>
<evidence type="ECO:0000313" key="1">
    <source>
        <dbReference type="EMBL" id="EKC56219.1"/>
    </source>
</evidence>
<reference evidence="1" key="1">
    <citation type="journal article" date="2013" name="Environ. Microbiol.">
        <title>Microbiota from the distal guts of lean and obese adolescents exhibit partial functional redundancy besides clear differences in community structure.</title>
        <authorList>
            <person name="Ferrer M."/>
            <person name="Ruiz A."/>
            <person name="Lanza F."/>
            <person name="Haange S.B."/>
            <person name="Oberbach A."/>
            <person name="Till H."/>
            <person name="Bargiela R."/>
            <person name="Campoy C."/>
            <person name="Segura M.T."/>
            <person name="Richter M."/>
            <person name="von Bergen M."/>
            <person name="Seifert J."/>
            <person name="Suarez A."/>
        </authorList>
    </citation>
    <scope>NUCLEOTIDE SEQUENCE</scope>
</reference>
<proteinExistence type="predicted"/>
<comment type="caution">
    <text evidence="1">The sequence shown here is derived from an EMBL/GenBank/DDBJ whole genome shotgun (WGS) entry which is preliminary data.</text>
</comment>
<dbReference type="AlphaFoldDB" id="K1SLB8"/>
<organism evidence="1">
    <name type="scientific">human gut metagenome</name>
    <dbReference type="NCBI Taxonomy" id="408170"/>
    <lineage>
        <taxon>unclassified sequences</taxon>
        <taxon>metagenomes</taxon>
        <taxon>organismal metagenomes</taxon>
    </lineage>
</organism>
<protein>
    <submittedName>
        <fullName evidence="1">Uncharacterized protein</fullName>
    </submittedName>
</protein>
<gene>
    <name evidence="1" type="ORF">OBE_11176</name>
</gene>
<sequence>LFAFVMNYHYDKKQSREDKLVYFCQIASQYVDKLKFTGNYAEADGVEYPVIFPR</sequence>
<dbReference type="EMBL" id="AJWZ01007682">
    <property type="protein sequence ID" value="EKC56219.1"/>
    <property type="molecule type" value="Genomic_DNA"/>
</dbReference>